<dbReference type="Gene3D" id="3.40.190.150">
    <property type="entry name" value="Bordetella uptake gene, domain 1"/>
    <property type="match status" value="1"/>
</dbReference>
<evidence type="ECO:0000256" key="1">
    <source>
        <dbReference type="ARBA" id="ARBA00006987"/>
    </source>
</evidence>
<dbReference type="CDD" id="cd13578">
    <property type="entry name" value="PBP2_Bug27"/>
    <property type="match status" value="1"/>
</dbReference>
<dbReference type="Pfam" id="PF03401">
    <property type="entry name" value="TctC"/>
    <property type="match status" value="1"/>
</dbReference>
<dbReference type="Gene3D" id="3.40.190.10">
    <property type="entry name" value="Periplasmic binding protein-like II"/>
    <property type="match status" value="1"/>
</dbReference>
<gene>
    <name evidence="3" type="ORF">C7R54_00275</name>
</gene>
<keyword evidence="2" id="KW-0812">Transmembrane</keyword>
<evidence type="ECO:0000313" key="3">
    <source>
        <dbReference type="EMBL" id="RXN92241.1"/>
    </source>
</evidence>
<comment type="caution">
    <text evidence="3">The sequence shown here is derived from an EMBL/GenBank/DDBJ whole genome shotgun (WGS) entry which is preliminary data.</text>
</comment>
<organism evidence="3 4">
    <name type="scientific">Achromobacter aloeverae</name>
    <dbReference type="NCBI Taxonomy" id="1750518"/>
    <lineage>
        <taxon>Bacteria</taxon>
        <taxon>Pseudomonadati</taxon>
        <taxon>Pseudomonadota</taxon>
        <taxon>Betaproteobacteria</taxon>
        <taxon>Burkholderiales</taxon>
        <taxon>Alcaligenaceae</taxon>
        <taxon>Achromobacter</taxon>
    </lineage>
</organism>
<dbReference type="InterPro" id="IPR042100">
    <property type="entry name" value="Bug_dom1"/>
</dbReference>
<evidence type="ECO:0000313" key="4">
    <source>
        <dbReference type="Proteomes" id="UP000290849"/>
    </source>
</evidence>
<keyword evidence="2" id="KW-0472">Membrane</keyword>
<protein>
    <recommendedName>
        <fullName evidence="5">Tripartite tricarboxylate transporter substrate binding protein</fullName>
    </recommendedName>
</protein>
<evidence type="ECO:0008006" key="5">
    <source>
        <dbReference type="Google" id="ProtNLM"/>
    </source>
</evidence>
<evidence type="ECO:0000256" key="2">
    <source>
        <dbReference type="SAM" id="Phobius"/>
    </source>
</evidence>
<dbReference type="Proteomes" id="UP000290849">
    <property type="component" value="Unassembled WGS sequence"/>
</dbReference>
<accession>A0A4Q1HNI1</accession>
<comment type="similarity">
    <text evidence="1">Belongs to the UPF0065 (bug) family.</text>
</comment>
<dbReference type="SUPFAM" id="SSF53850">
    <property type="entry name" value="Periplasmic binding protein-like II"/>
    <property type="match status" value="1"/>
</dbReference>
<name>A0A4Q1HNI1_9BURK</name>
<dbReference type="PANTHER" id="PTHR42928">
    <property type="entry name" value="TRICARBOXYLATE-BINDING PROTEIN"/>
    <property type="match status" value="1"/>
</dbReference>
<proteinExistence type="inferred from homology"/>
<dbReference type="PANTHER" id="PTHR42928:SF5">
    <property type="entry name" value="BLR1237 PROTEIN"/>
    <property type="match status" value="1"/>
</dbReference>
<feature type="transmembrane region" description="Helical" evidence="2">
    <location>
        <begin position="39"/>
        <end position="61"/>
    </location>
</feature>
<sequence>MGDAQRARRGMDGAMPGDGDQQVHMPPFQAFGGFLAHDIHALLLDSLFIFYSVSPCISIVLRMRHAIARGTRPPACVYQKRTDGDCIVRRLISCVAAWAALALPALAHAGADGGPGADFPALPIRWIVPFPPAGSIDAVARVVGRKLSQVLGQQIIIDNRAGAGGRVGAKAAADARPDGYTQLFTLNTTYTIKKDLFRNPTFDPDKDFEPITIVAETSQLLVASPKFPAHDVRQLIDMARKHPHEINFASSGVGGSLHLAMLYFESQAGIDLVHIPYKGGPPAVNDLMTDRVSLMFFNTPAALSYVKNHQLQALGVSTPKRSMFLPDVPTIAESGVPGFDISVWFGLSVPAGTPKAVVERMHAAVAQALADPGVRHDLIALGAEPVGDTPADFAQRMRRESEAWTQTFKQADMVLE</sequence>
<keyword evidence="2" id="KW-1133">Transmembrane helix</keyword>
<dbReference type="EMBL" id="PYAL01000001">
    <property type="protein sequence ID" value="RXN92241.1"/>
    <property type="molecule type" value="Genomic_DNA"/>
</dbReference>
<keyword evidence="4" id="KW-1185">Reference proteome</keyword>
<dbReference type="InterPro" id="IPR005064">
    <property type="entry name" value="BUG"/>
</dbReference>
<dbReference type="AlphaFoldDB" id="A0A4Q1HNI1"/>
<reference evidence="3 4" key="1">
    <citation type="journal article" date="2017" name="Int. J. Syst. Evol. Microbiol.">
        <title>Achromobacter aloeverae sp. nov., isolated from the root of Aloe vera (L.) Burm.f.</title>
        <authorList>
            <person name="Kuncharoen N."/>
            <person name="Muramatsu Y."/>
            <person name="Shibata C."/>
            <person name="Kamakura Y."/>
            <person name="Nakagawa Y."/>
            <person name="Tanasupawat S."/>
        </authorList>
    </citation>
    <scope>NUCLEOTIDE SEQUENCE [LARGE SCALE GENOMIC DNA]</scope>
    <source>
        <strain evidence="3 4">AVA-1</strain>
    </source>
</reference>